<comment type="caution">
    <text evidence="10">The sequence shown here is derived from an EMBL/GenBank/DDBJ whole genome shotgun (WGS) entry which is preliminary data.</text>
</comment>
<evidence type="ECO:0000256" key="5">
    <source>
        <dbReference type="ARBA" id="ARBA00022692"/>
    </source>
</evidence>
<feature type="domain" description="ABC transmembrane type-2" evidence="9">
    <location>
        <begin position="153"/>
        <end position="376"/>
    </location>
</feature>
<feature type="transmembrane region" description="Helical" evidence="8">
    <location>
        <begin position="190"/>
        <end position="209"/>
    </location>
</feature>
<dbReference type="GO" id="GO:0005886">
    <property type="term" value="C:plasma membrane"/>
    <property type="evidence" value="ECO:0007669"/>
    <property type="project" value="UniProtKB-SubCell"/>
</dbReference>
<feature type="transmembrane region" description="Helical" evidence="8">
    <location>
        <begin position="268"/>
        <end position="290"/>
    </location>
</feature>
<feature type="transmembrane region" description="Helical" evidence="8">
    <location>
        <begin position="348"/>
        <end position="371"/>
    </location>
</feature>
<feature type="transmembrane region" description="Helical" evidence="8">
    <location>
        <begin position="229"/>
        <end position="256"/>
    </location>
</feature>
<dbReference type="PANTHER" id="PTHR30294">
    <property type="entry name" value="MEMBRANE COMPONENT OF ABC TRANSPORTER YHHJ-RELATED"/>
    <property type="match status" value="1"/>
</dbReference>
<dbReference type="EMBL" id="SPSF01000040">
    <property type="protein sequence ID" value="MPQ63609.1"/>
    <property type="molecule type" value="Genomic_DNA"/>
</dbReference>
<dbReference type="InterPro" id="IPR051449">
    <property type="entry name" value="ABC-2_transporter_component"/>
</dbReference>
<protein>
    <submittedName>
        <fullName evidence="10">ABC transporter permease</fullName>
    </submittedName>
</protein>
<dbReference type="PANTHER" id="PTHR30294:SF45">
    <property type="entry name" value="LINEARMYCIN RESISTANCE PERMEASE PROTEIN LNRN"/>
    <property type="match status" value="1"/>
</dbReference>
<evidence type="ECO:0000256" key="4">
    <source>
        <dbReference type="ARBA" id="ARBA00022475"/>
    </source>
</evidence>
<keyword evidence="3" id="KW-0813">Transport</keyword>
<dbReference type="Pfam" id="PF12698">
    <property type="entry name" value="ABC2_membrane_3"/>
    <property type="match status" value="1"/>
</dbReference>
<organism evidence="10 11">
    <name type="scientific">Clostridium estertheticum</name>
    <dbReference type="NCBI Taxonomy" id="238834"/>
    <lineage>
        <taxon>Bacteria</taxon>
        <taxon>Bacillati</taxon>
        <taxon>Bacillota</taxon>
        <taxon>Clostridia</taxon>
        <taxon>Eubacteriales</taxon>
        <taxon>Clostridiaceae</taxon>
        <taxon>Clostridium</taxon>
    </lineage>
</organism>
<accession>A0A5N7J4E4</accession>
<feature type="transmembrane region" description="Helical" evidence="8">
    <location>
        <begin position="296"/>
        <end position="317"/>
    </location>
</feature>
<keyword evidence="7 8" id="KW-0472">Membrane</keyword>
<keyword evidence="6 8" id="KW-1133">Transmembrane helix</keyword>
<evidence type="ECO:0000256" key="1">
    <source>
        <dbReference type="ARBA" id="ARBA00004651"/>
    </source>
</evidence>
<evidence type="ECO:0000259" key="9">
    <source>
        <dbReference type="PROSITE" id="PS51012"/>
    </source>
</evidence>
<dbReference type="InterPro" id="IPR013525">
    <property type="entry name" value="ABC2_TM"/>
</dbReference>
<feature type="transmembrane region" description="Helical" evidence="8">
    <location>
        <begin position="25"/>
        <end position="43"/>
    </location>
</feature>
<evidence type="ECO:0000256" key="3">
    <source>
        <dbReference type="ARBA" id="ARBA00022448"/>
    </source>
</evidence>
<dbReference type="AlphaFoldDB" id="A0A5N7J4E4"/>
<dbReference type="Proteomes" id="UP000342249">
    <property type="component" value="Unassembled WGS sequence"/>
</dbReference>
<sequence>MFNLRNLFLLTLNTLKITFRKKSSIIVYLILPVIIVMFVMAAYSSMDSKIKVGISNKAQNGVISKDFVAALNSQDKFKIQEVNESDINNLVTEGKVDCVITMPSNFDKDISNGTMEKIQITSIKSEEATAWVQNYVNYYVKSIIMLGRASGKDKATFNKLYEGFKVQTLTVHKNIVKDESRDKLKTVQSIGLLIMLMLQGATATSGLILKEKKEKTYFRIFTTPVSSRIYIGANILANMCIIVAQSILVIFVSKYILKLTTGIPDLQLLCILVLFGFVCVTLGILLVAFATTTKQAGAMATLIITPTCMLSGCFWPIDMMPNMQQIANFLPQTWALEAIRQLQNGKTFVAIIPLLGILVAFALAFFLIGMYKMKNNENVKSFI</sequence>
<gene>
    <name evidence="10" type="ORF">E4V82_16010</name>
</gene>
<evidence type="ECO:0000256" key="6">
    <source>
        <dbReference type="ARBA" id="ARBA00022989"/>
    </source>
</evidence>
<reference evidence="10 11" key="1">
    <citation type="journal article" date="2019" name="Lett. Appl. Microbiol.">
        <title>A case of 'blown pack' spoilage of vacuum-packaged pork likely associated with Clostridium estertheticum in Canada.</title>
        <authorList>
            <person name="Zhang P."/>
            <person name="Ward P."/>
            <person name="McMullen L.M."/>
            <person name="Yang X."/>
        </authorList>
    </citation>
    <scope>NUCLEOTIDE SEQUENCE [LARGE SCALE GENOMIC DNA]</scope>
    <source>
        <strain evidence="10 11">MA19</strain>
    </source>
</reference>
<keyword evidence="4" id="KW-1003">Cell membrane</keyword>
<evidence type="ECO:0000256" key="8">
    <source>
        <dbReference type="SAM" id="Phobius"/>
    </source>
</evidence>
<evidence type="ECO:0000256" key="2">
    <source>
        <dbReference type="ARBA" id="ARBA00007783"/>
    </source>
</evidence>
<evidence type="ECO:0000313" key="10">
    <source>
        <dbReference type="EMBL" id="MPQ63609.1"/>
    </source>
</evidence>
<dbReference type="InterPro" id="IPR047817">
    <property type="entry name" value="ABC2_TM_bact-type"/>
</dbReference>
<keyword evidence="5 8" id="KW-0812">Transmembrane</keyword>
<name>A0A5N7J4E4_9CLOT</name>
<comment type="subcellular location">
    <subcellularLocation>
        <location evidence="1">Cell membrane</location>
        <topology evidence="1">Multi-pass membrane protein</topology>
    </subcellularLocation>
</comment>
<dbReference type="GO" id="GO:0140359">
    <property type="term" value="F:ABC-type transporter activity"/>
    <property type="evidence" value="ECO:0007669"/>
    <property type="project" value="InterPro"/>
</dbReference>
<proteinExistence type="inferred from homology"/>
<evidence type="ECO:0000313" key="11">
    <source>
        <dbReference type="Proteomes" id="UP000342249"/>
    </source>
</evidence>
<dbReference type="PROSITE" id="PS51012">
    <property type="entry name" value="ABC_TM2"/>
    <property type="match status" value="1"/>
</dbReference>
<comment type="similarity">
    <text evidence="2">Belongs to the ABC-2 integral membrane protein family.</text>
</comment>
<dbReference type="Gene3D" id="3.40.1710.10">
    <property type="entry name" value="abc type-2 transporter like domain"/>
    <property type="match status" value="1"/>
</dbReference>
<evidence type="ECO:0000256" key="7">
    <source>
        <dbReference type="ARBA" id="ARBA00023136"/>
    </source>
</evidence>